<evidence type="ECO:0000313" key="3">
    <source>
        <dbReference type="EMBL" id="KAH7298456.1"/>
    </source>
</evidence>
<accession>A0A8T2RPV4</accession>
<keyword evidence="4" id="KW-1185">Reference proteome</keyword>
<feature type="compositionally biased region" description="Polar residues" evidence="2">
    <location>
        <begin position="23"/>
        <end position="36"/>
    </location>
</feature>
<gene>
    <name evidence="3" type="ORF">KP509_25G044300</name>
</gene>
<comment type="caution">
    <text evidence="3">The sequence shown here is derived from an EMBL/GenBank/DDBJ whole genome shotgun (WGS) entry which is preliminary data.</text>
</comment>
<feature type="region of interest" description="Disordered" evidence="2">
    <location>
        <begin position="103"/>
        <end position="129"/>
    </location>
</feature>
<reference evidence="3" key="1">
    <citation type="submission" date="2021-08" db="EMBL/GenBank/DDBJ databases">
        <title>WGS assembly of Ceratopteris richardii.</title>
        <authorList>
            <person name="Marchant D.B."/>
            <person name="Chen G."/>
            <person name="Jenkins J."/>
            <person name="Shu S."/>
            <person name="Leebens-Mack J."/>
            <person name="Grimwood J."/>
            <person name="Schmutz J."/>
            <person name="Soltis P."/>
            <person name="Soltis D."/>
            <person name="Chen Z.-H."/>
        </authorList>
    </citation>
    <scope>NUCLEOTIDE SEQUENCE</scope>
    <source>
        <strain evidence="3">Whitten #5841</strain>
        <tissue evidence="3">Leaf</tissue>
    </source>
</reference>
<dbReference type="EMBL" id="CM035430">
    <property type="protein sequence ID" value="KAH7298456.1"/>
    <property type="molecule type" value="Genomic_DNA"/>
</dbReference>
<keyword evidence="1" id="KW-0175">Coiled coil</keyword>
<protein>
    <submittedName>
        <fullName evidence="3">Uncharacterized protein</fullName>
    </submittedName>
</protein>
<feature type="region of interest" description="Disordered" evidence="2">
    <location>
        <begin position="1"/>
        <end position="48"/>
    </location>
</feature>
<feature type="compositionally biased region" description="Basic and acidic residues" evidence="2">
    <location>
        <begin position="37"/>
        <end position="48"/>
    </location>
</feature>
<dbReference type="AlphaFoldDB" id="A0A8T2RPV4"/>
<proteinExistence type="predicted"/>
<name>A0A8T2RPV4_CERRI</name>
<evidence type="ECO:0000313" key="4">
    <source>
        <dbReference type="Proteomes" id="UP000825935"/>
    </source>
</evidence>
<sequence>MHPDSSAQSSSEQQQERDDTTSSRDSFTNEESQQQCEPEKQEDDQHIVKDIFDEMIKTVEFAVANTDALQQLTEKVLNTTTLQPLPPPEPPLKPLIPIPPIIPDAPESSSSSRNYFPPSSHQLLTASSSQPHPHLLIPSIPMISELASMGQMLTQLSEQLPLQMKEVTDNIRDEFQHTMDTLEADITPLQEEIEITQLKQLAQDKEDARIALDNLLEETRQQLDEVVQCGQEMADLAKRTSEELQRSKFDLSEVNNILKRKLTMEAQLQKEITSTRQERDAYYKTI</sequence>
<feature type="compositionally biased region" description="Low complexity" evidence="2">
    <location>
        <begin position="106"/>
        <end position="120"/>
    </location>
</feature>
<dbReference type="Proteomes" id="UP000825935">
    <property type="component" value="Chromosome 25"/>
</dbReference>
<feature type="compositionally biased region" description="Low complexity" evidence="2">
    <location>
        <begin position="1"/>
        <end position="13"/>
    </location>
</feature>
<evidence type="ECO:0000256" key="2">
    <source>
        <dbReference type="SAM" id="MobiDB-lite"/>
    </source>
</evidence>
<feature type="coiled-coil region" evidence="1">
    <location>
        <begin position="198"/>
        <end position="225"/>
    </location>
</feature>
<evidence type="ECO:0000256" key="1">
    <source>
        <dbReference type="SAM" id="Coils"/>
    </source>
</evidence>
<organism evidence="3 4">
    <name type="scientific">Ceratopteris richardii</name>
    <name type="common">Triangle waterfern</name>
    <dbReference type="NCBI Taxonomy" id="49495"/>
    <lineage>
        <taxon>Eukaryota</taxon>
        <taxon>Viridiplantae</taxon>
        <taxon>Streptophyta</taxon>
        <taxon>Embryophyta</taxon>
        <taxon>Tracheophyta</taxon>
        <taxon>Polypodiopsida</taxon>
        <taxon>Polypodiidae</taxon>
        <taxon>Polypodiales</taxon>
        <taxon>Pteridineae</taxon>
        <taxon>Pteridaceae</taxon>
        <taxon>Parkerioideae</taxon>
        <taxon>Ceratopteris</taxon>
    </lineage>
</organism>